<organism evidence="1">
    <name type="scientific">Aeromonas caviae</name>
    <name type="common">Aeromonas punctata</name>
    <dbReference type="NCBI Taxonomy" id="648"/>
    <lineage>
        <taxon>Bacteria</taxon>
        <taxon>Pseudomonadati</taxon>
        <taxon>Pseudomonadota</taxon>
        <taxon>Gammaproteobacteria</taxon>
        <taxon>Aeromonadales</taxon>
        <taxon>Aeromonadaceae</taxon>
        <taxon>Aeromonas</taxon>
    </lineage>
</organism>
<name>A0A1L0CSR3_AERCA</name>
<dbReference type="EMBL" id="LT635662">
    <property type="protein sequence ID" value="SGZ37799.1"/>
    <property type="molecule type" value="Genomic_DNA"/>
</dbReference>
<reference evidence="1" key="2">
    <citation type="submission" date="2016-11" db="EMBL/GenBank/DDBJ databases">
        <authorList>
            <person name="Jaros S."/>
            <person name="Januszkiewicz K."/>
            <person name="Wedrychowicz H."/>
        </authorList>
    </citation>
    <scope>NUCLEOTIDE SEQUENCE</scope>
    <source>
        <strain evidence="1">9716_6_18</strain>
        <plasmid evidence="1">9716_6_18</plasmid>
    </source>
</reference>
<reference evidence="1" key="1">
    <citation type="submission" date="2016-11" db="EMBL/GenBank/DDBJ databases">
        <title>Aeromonas genus plasmids.</title>
        <authorList>
            <person name="Klemm E.J."/>
            <person name="Page A.J."/>
        </authorList>
    </citation>
    <scope>NUCLEOTIDE SEQUENCE [LARGE SCALE GENOMIC DNA]</scope>
    <source>
        <strain evidence="1">9716_6_18</strain>
        <plasmid evidence="1">9716_6_18</plasmid>
    </source>
</reference>
<protein>
    <submittedName>
        <fullName evidence="1">Uncharacterized protein</fullName>
    </submittedName>
</protein>
<dbReference type="AlphaFoldDB" id="A0A1L0CSR3"/>
<sequence length="76" mass="8548">MVRGRNVTSPIWIGWVGQPVPCVYLVPECVKLILRQIARRLDVQGLARAQFNPRRNKVQLVVPSVAVPDPHDVVLI</sequence>
<geneLocation type="plasmid" evidence="1">
    <name>9716_6_18</name>
</geneLocation>
<accession>A0A1L0CSR3</accession>
<keyword evidence="1" id="KW-0614">Plasmid</keyword>
<evidence type="ECO:0000313" key="1">
    <source>
        <dbReference type="EMBL" id="SGZ37799.1"/>
    </source>
</evidence>
<proteinExistence type="predicted"/>